<feature type="transmembrane region" description="Helical" evidence="1">
    <location>
        <begin position="73"/>
        <end position="97"/>
    </location>
</feature>
<keyword evidence="1" id="KW-0812">Transmembrane</keyword>
<evidence type="ECO:0000256" key="1">
    <source>
        <dbReference type="SAM" id="Phobius"/>
    </source>
</evidence>
<accession>A0ABM0SVU2</accession>
<dbReference type="GeneID" id="104702668"/>
<evidence type="ECO:0000313" key="2">
    <source>
        <dbReference type="Proteomes" id="UP000694864"/>
    </source>
</evidence>
<reference evidence="3" key="2">
    <citation type="submission" date="2025-08" db="UniProtKB">
        <authorList>
            <consortium name="RefSeq"/>
        </authorList>
    </citation>
    <scope>IDENTIFICATION</scope>
    <source>
        <tissue evidence="3">Leaf</tissue>
    </source>
</reference>
<protein>
    <submittedName>
        <fullName evidence="3">Uncharacterized protein LOC104702668</fullName>
    </submittedName>
</protein>
<reference evidence="2" key="1">
    <citation type="journal article" date="2014" name="Nat. Commun.">
        <title>The emerging biofuel crop Camelina sativa retains a highly undifferentiated hexaploid genome structure.</title>
        <authorList>
            <person name="Kagale S."/>
            <person name="Koh C."/>
            <person name="Nixon J."/>
            <person name="Bollina V."/>
            <person name="Clarke W.E."/>
            <person name="Tuteja R."/>
            <person name="Spillane C."/>
            <person name="Robinson S.J."/>
            <person name="Links M.G."/>
            <person name="Clarke C."/>
            <person name="Higgins E.E."/>
            <person name="Huebert T."/>
            <person name="Sharpe A.G."/>
            <person name="Parkin I.A."/>
        </authorList>
    </citation>
    <scope>NUCLEOTIDE SEQUENCE [LARGE SCALE GENOMIC DNA]</scope>
    <source>
        <strain evidence="2">cv. DH55</strain>
    </source>
</reference>
<sequence>MNKVPEKVTVETQSQQKPSKMRWLPASRAFLQIPNPAIVKVFVISSLTTFTSGIALVIEWICHGKSHSGFGWIIYYALFLMCLPLLILTGLHILMAISSSSRSSKVQIVDTASSKEPCVVQQNQCTETNQRIEETEKNSCRSLAVVVASDKEKMPRIKRAVSFPSHGEVRSCRTR</sequence>
<proteinExistence type="predicted"/>
<dbReference type="Proteomes" id="UP000694864">
    <property type="component" value="Chromosome 7"/>
</dbReference>
<name>A0ABM0SVU2_CAMSA</name>
<evidence type="ECO:0000313" key="3">
    <source>
        <dbReference type="RefSeq" id="XP_010416865.1"/>
    </source>
</evidence>
<keyword evidence="1" id="KW-1133">Transmembrane helix</keyword>
<feature type="transmembrane region" description="Helical" evidence="1">
    <location>
        <begin position="37"/>
        <end position="61"/>
    </location>
</feature>
<dbReference type="RefSeq" id="XP_010416865.1">
    <property type="nucleotide sequence ID" value="XM_010418563.2"/>
</dbReference>
<keyword evidence="2" id="KW-1185">Reference proteome</keyword>
<keyword evidence="1" id="KW-0472">Membrane</keyword>
<gene>
    <name evidence="3" type="primary">LOC104702668</name>
</gene>
<organism evidence="2 3">
    <name type="scientific">Camelina sativa</name>
    <name type="common">False flax</name>
    <name type="synonym">Myagrum sativum</name>
    <dbReference type="NCBI Taxonomy" id="90675"/>
    <lineage>
        <taxon>Eukaryota</taxon>
        <taxon>Viridiplantae</taxon>
        <taxon>Streptophyta</taxon>
        <taxon>Embryophyta</taxon>
        <taxon>Tracheophyta</taxon>
        <taxon>Spermatophyta</taxon>
        <taxon>Magnoliopsida</taxon>
        <taxon>eudicotyledons</taxon>
        <taxon>Gunneridae</taxon>
        <taxon>Pentapetalae</taxon>
        <taxon>rosids</taxon>
        <taxon>malvids</taxon>
        <taxon>Brassicales</taxon>
        <taxon>Brassicaceae</taxon>
        <taxon>Camelineae</taxon>
        <taxon>Camelina</taxon>
    </lineage>
</organism>